<organism evidence="1 2">
    <name type="scientific">Halobacillus dabanensis</name>
    <dbReference type="NCBI Taxonomy" id="240302"/>
    <lineage>
        <taxon>Bacteria</taxon>
        <taxon>Bacillati</taxon>
        <taxon>Bacillota</taxon>
        <taxon>Bacilli</taxon>
        <taxon>Bacillales</taxon>
        <taxon>Bacillaceae</taxon>
        <taxon>Halobacillus</taxon>
    </lineage>
</organism>
<dbReference type="AlphaFoldDB" id="A0A1I3PU42"/>
<protein>
    <submittedName>
        <fullName evidence="1">Uncharacterized protein</fullName>
    </submittedName>
</protein>
<dbReference type="RefSeq" id="WP_167360006.1">
    <property type="nucleotide sequence ID" value="NZ_FOSB01000001.1"/>
</dbReference>
<keyword evidence="2" id="KW-1185">Reference proteome</keyword>
<accession>A0A1I3PU42</accession>
<gene>
    <name evidence="1" type="ORF">SAMN04487936_101444</name>
</gene>
<dbReference type="Proteomes" id="UP000183557">
    <property type="component" value="Unassembled WGS sequence"/>
</dbReference>
<dbReference type="EMBL" id="FOSB01000001">
    <property type="protein sequence ID" value="SFJ25073.1"/>
    <property type="molecule type" value="Genomic_DNA"/>
</dbReference>
<name>A0A1I3PU42_HALDA</name>
<evidence type="ECO:0000313" key="2">
    <source>
        <dbReference type="Proteomes" id="UP000183557"/>
    </source>
</evidence>
<reference evidence="2" key="1">
    <citation type="submission" date="2016-10" db="EMBL/GenBank/DDBJ databases">
        <authorList>
            <person name="Varghese N."/>
            <person name="Submissions S."/>
        </authorList>
    </citation>
    <scope>NUCLEOTIDE SEQUENCE [LARGE SCALE GENOMIC DNA]</scope>
    <source>
        <strain evidence="2">CGMCC 1.3704</strain>
    </source>
</reference>
<proteinExistence type="predicted"/>
<evidence type="ECO:0000313" key="1">
    <source>
        <dbReference type="EMBL" id="SFJ25073.1"/>
    </source>
</evidence>
<sequence>MRILLEKRLSMLEWVTIHKGIGGSVYRSSIVIVEKFHSILYRNVFY</sequence>